<comment type="similarity">
    <text evidence="1">Belongs to the glycosyl hydrolase 13 family.</text>
</comment>
<dbReference type="InterPro" id="IPR013780">
    <property type="entry name" value="Glyco_hydro_b"/>
</dbReference>
<dbReference type="InterPro" id="IPR045857">
    <property type="entry name" value="O16G_dom_2"/>
</dbReference>
<dbReference type="SMART" id="SM00642">
    <property type="entry name" value="Aamy"/>
    <property type="match status" value="1"/>
</dbReference>
<dbReference type="Gene3D" id="3.20.20.80">
    <property type="entry name" value="Glycosidases"/>
    <property type="match status" value="1"/>
</dbReference>
<evidence type="ECO:0000256" key="2">
    <source>
        <dbReference type="ARBA" id="ARBA00023295"/>
    </source>
</evidence>
<proteinExistence type="inferred from homology"/>
<dbReference type="Gene3D" id="2.60.40.1180">
    <property type="entry name" value="Golgi alpha-mannosidase II"/>
    <property type="match status" value="1"/>
</dbReference>
<dbReference type="Pfam" id="PF00128">
    <property type="entry name" value="Alpha-amylase"/>
    <property type="match status" value="1"/>
</dbReference>
<dbReference type="PANTHER" id="PTHR10357">
    <property type="entry name" value="ALPHA-AMYLASE FAMILY MEMBER"/>
    <property type="match status" value="1"/>
</dbReference>
<dbReference type="RefSeq" id="WP_305025380.1">
    <property type="nucleotide sequence ID" value="NZ_JAUQTB010000012.1"/>
</dbReference>
<keyword evidence="2" id="KW-0378">Hydrolase</keyword>
<evidence type="ECO:0000313" key="5">
    <source>
        <dbReference type="Proteomes" id="UP001240171"/>
    </source>
</evidence>
<gene>
    <name evidence="4" type="ORF">Q5741_17280</name>
</gene>
<dbReference type="InterPro" id="IPR017853">
    <property type="entry name" value="GH"/>
</dbReference>
<name>A0ABT9CFW0_9BACL</name>
<dbReference type="SUPFAM" id="SSF51011">
    <property type="entry name" value="Glycosyl hydrolase domain"/>
    <property type="match status" value="1"/>
</dbReference>
<comment type="caution">
    <text evidence="4">The sequence shown here is derived from an EMBL/GenBank/DDBJ whole genome shotgun (WGS) entry which is preliminary data.</text>
</comment>
<reference evidence="4 5" key="1">
    <citation type="submission" date="2023-07" db="EMBL/GenBank/DDBJ databases">
        <title>Paenibacillus sp. JX-17 nov. isolated from soil.</title>
        <authorList>
            <person name="Wan Y."/>
            <person name="Liu B."/>
        </authorList>
    </citation>
    <scope>NUCLEOTIDE SEQUENCE [LARGE SCALE GENOMIC DNA]</scope>
    <source>
        <strain evidence="4 5">JX-17</strain>
    </source>
</reference>
<dbReference type="PANTHER" id="PTHR10357:SF179">
    <property type="entry name" value="NEUTRAL AND BASIC AMINO ACID TRANSPORT PROTEIN RBAT"/>
    <property type="match status" value="1"/>
</dbReference>
<dbReference type="Pfam" id="PF16657">
    <property type="entry name" value="Malt_amylase_C"/>
    <property type="match status" value="1"/>
</dbReference>
<feature type="domain" description="Glycosyl hydrolase family 13 catalytic" evidence="3">
    <location>
        <begin position="13"/>
        <end position="419"/>
    </location>
</feature>
<keyword evidence="2" id="KW-0326">Glycosidase</keyword>
<keyword evidence="5" id="KW-1185">Reference proteome</keyword>
<dbReference type="Gene3D" id="3.90.400.10">
    <property type="entry name" value="Oligo-1,6-glucosidase, Domain 2"/>
    <property type="match status" value="1"/>
</dbReference>
<evidence type="ECO:0000256" key="1">
    <source>
        <dbReference type="ARBA" id="ARBA00008061"/>
    </source>
</evidence>
<sequence>MQRTYWKENVIYQVYPPSFKDSNGDGWGDLRGIISKLDYLQELGVGIVWLGPVYQSPFADNGYDISDYYEVHKDYGTMQDLEDLIAGLHERGIKLIMDLVINHTSDEHPWFQQSRTSKDSPFRDYYIWKPPGPDGKEPNNWRSFSNESAWQWDDQTGEYYLRLFDRKQPDLNWEHAPMREEIYSMIAFWLDKGIDGFRLDAINMISKDPDFPDAPEDARHPRGQEFYKNGPRIHEFLHEMYTRVLAEYPEIMTVGEAPTVTMEQVKEYTSPDRQELNMVLLMELMSIGKTPKDPWGVQPWTLKELKDKIVKWYKGAFSEGWYGVYMSTHDHPRMIPHLFGSGEHREAAAQMIGTFLHTIPGTPFVYQGEELGMSNTHYGSIEDYHDAGTIGFYRREIEKGTDGRKVLEQIHHRSRDGARSPMQWSGEAQGGFSTGKPWIPVNENYNEVNAEQQMQDPDSVFSHYKKLIALRKEFPVMVYGDFRLLLTDHDQLFVYTRSLGDERWLIVINFAHQEISVPWEQLENELQADGFHSERQRLLGGRSGKESLWQPYEACIFRLV</sequence>
<evidence type="ECO:0000259" key="3">
    <source>
        <dbReference type="SMART" id="SM00642"/>
    </source>
</evidence>
<protein>
    <submittedName>
        <fullName evidence="4">Alpha-glucosidase</fullName>
    </submittedName>
</protein>
<dbReference type="SUPFAM" id="SSF51445">
    <property type="entry name" value="(Trans)glycosidases"/>
    <property type="match status" value="1"/>
</dbReference>
<dbReference type="NCBIfam" id="NF008183">
    <property type="entry name" value="PRK10933.1"/>
    <property type="match status" value="1"/>
</dbReference>
<dbReference type="InterPro" id="IPR032091">
    <property type="entry name" value="Malt_amylase-like_C"/>
</dbReference>
<evidence type="ECO:0000313" key="4">
    <source>
        <dbReference type="EMBL" id="MDO7908163.1"/>
    </source>
</evidence>
<dbReference type="InterPro" id="IPR006047">
    <property type="entry name" value="GH13_cat_dom"/>
</dbReference>
<accession>A0ABT9CFW0</accession>
<organism evidence="4 5">
    <name type="scientific">Paenibacillus lacisoli</name>
    <dbReference type="NCBI Taxonomy" id="3064525"/>
    <lineage>
        <taxon>Bacteria</taxon>
        <taxon>Bacillati</taxon>
        <taxon>Bacillota</taxon>
        <taxon>Bacilli</taxon>
        <taxon>Bacillales</taxon>
        <taxon>Paenibacillaceae</taxon>
        <taxon>Paenibacillus</taxon>
    </lineage>
</organism>
<dbReference type="CDD" id="cd11333">
    <property type="entry name" value="AmyAc_SI_OligoGlu_DGase"/>
    <property type="match status" value="1"/>
</dbReference>
<dbReference type="Proteomes" id="UP001240171">
    <property type="component" value="Unassembled WGS sequence"/>
</dbReference>
<dbReference type="EMBL" id="JAUQTB010000012">
    <property type="protein sequence ID" value="MDO7908163.1"/>
    <property type="molecule type" value="Genomic_DNA"/>
</dbReference>